<evidence type="ECO:0000313" key="1">
    <source>
        <dbReference type="EMBL" id="MBA9085705.1"/>
    </source>
</evidence>
<evidence type="ECO:0000313" key="2">
    <source>
        <dbReference type="Proteomes" id="UP000567067"/>
    </source>
</evidence>
<protein>
    <submittedName>
        <fullName evidence="1">Uncharacterized protein</fullName>
    </submittedName>
</protein>
<keyword evidence="2" id="KW-1185">Reference proteome</keyword>
<dbReference type="Proteomes" id="UP000567067">
    <property type="component" value="Unassembled WGS sequence"/>
</dbReference>
<accession>A0A7W3ST59</accession>
<reference evidence="1 2" key="1">
    <citation type="submission" date="2020-08" db="EMBL/GenBank/DDBJ databases">
        <title>Genomic Encyclopedia of Type Strains, Phase III (KMG-III): the genomes of soil and plant-associated and newly described type strains.</title>
        <authorList>
            <person name="Whitman W."/>
        </authorList>
    </citation>
    <scope>NUCLEOTIDE SEQUENCE [LARGE SCALE GENOMIC DNA]</scope>
    <source>
        <strain evidence="1 2">CECT 8693</strain>
    </source>
</reference>
<organism evidence="1 2">
    <name type="scientific">Fontibacillus solani</name>
    <dbReference type="NCBI Taxonomy" id="1572857"/>
    <lineage>
        <taxon>Bacteria</taxon>
        <taxon>Bacillati</taxon>
        <taxon>Bacillota</taxon>
        <taxon>Bacilli</taxon>
        <taxon>Bacillales</taxon>
        <taxon>Paenibacillaceae</taxon>
        <taxon>Fontibacillus</taxon>
    </lineage>
</organism>
<gene>
    <name evidence="1" type="ORF">FHR92_002172</name>
</gene>
<dbReference type="AlphaFoldDB" id="A0A7W3ST59"/>
<name>A0A7W3ST59_9BACL</name>
<proteinExistence type="predicted"/>
<sequence length="43" mass="4891">MCEGSYLYRYCDHNYGQCDNYGNTKALIYVYSSGCTVDKCGEC</sequence>
<dbReference type="EMBL" id="JACJIP010000012">
    <property type="protein sequence ID" value="MBA9085705.1"/>
    <property type="molecule type" value="Genomic_DNA"/>
</dbReference>
<comment type="caution">
    <text evidence="1">The sequence shown here is derived from an EMBL/GenBank/DDBJ whole genome shotgun (WGS) entry which is preliminary data.</text>
</comment>